<evidence type="ECO:0000313" key="3">
    <source>
        <dbReference type="Proteomes" id="UP001310692"/>
    </source>
</evidence>
<accession>A0ABU7LV91</accession>
<reference evidence="2 3" key="1">
    <citation type="submission" date="2024-01" db="EMBL/GenBank/DDBJ databases">
        <title>Hyphobacterium bacterium isolated from marine sediment.</title>
        <authorList>
            <person name="Zhao S."/>
        </authorList>
    </citation>
    <scope>NUCLEOTIDE SEQUENCE [LARGE SCALE GENOMIC DNA]</scope>
    <source>
        <strain evidence="2 3">Y60-23</strain>
    </source>
</reference>
<dbReference type="EMBL" id="JAZDRO010000001">
    <property type="protein sequence ID" value="MEE2565090.1"/>
    <property type="molecule type" value="Genomic_DNA"/>
</dbReference>
<sequence length="402" mass="42987">MTKLIGRMWPTAGKTALILTLLSPAPAIAEPDLILDARLRYESVDQDGLANSADALTLRTRVGVDSGPLGDFRFLIEAENVIHLVDDFNSTTNGNAGYPVVADPEETELNRVQLAYTGLPGTTVTLGRQRVILGDARYVGNVGFRQNEQTFDALRVTHVGIENLTLNYLYLDRANRIFGDDHPAGEWDLDAHLVSADAATPAGTLSGFAYLVENQDAAALSTATYGVRWQGRIATGDGPVIAYFAEYAHQSSYGNNPASFDLNLFRAQASVAHNGFSAALGLENLEGDGVRGFATPLATLHAYQGWADVFLNTPASGIRDLYVRGGWTAQDPPFGQGLSAAVIVHSFEAQNGGGDLGSEIDAVVTARLTDHWSLELKGAFYDGPTGGPAGRDKIWLALTVSY</sequence>
<dbReference type="InterPro" id="IPR023614">
    <property type="entry name" value="Porin_dom_sf"/>
</dbReference>
<gene>
    <name evidence="2" type="ORF">V0U35_00220</name>
</gene>
<feature type="signal peptide" evidence="1">
    <location>
        <begin position="1"/>
        <end position="29"/>
    </location>
</feature>
<evidence type="ECO:0000256" key="1">
    <source>
        <dbReference type="SAM" id="SignalP"/>
    </source>
</evidence>
<evidence type="ECO:0000313" key="2">
    <source>
        <dbReference type="EMBL" id="MEE2565090.1"/>
    </source>
</evidence>
<organism evidence="2 3">
    <name type="scientific">Hyphobacterium marinum</name>
    <dbReference type="NCBI Taxonomy" id="3116574"/>
    <lineage>
        <taxon>Bacteria</taxon>
        <taxon>Pseudomonadati</taxon>
        <taxon>Pseudomonadota</taxon>
        <taxon>Alphaproteobacteria</taxon>
        <taxon>Maricaulales</taxon>
        <taxon>Maricaulaceae</taxon>
        <taxon>Hyphobacterium</taxon>
    </lineage>
</organism>
<dbReference type="Gene3D" id="2.40.160.10">
    <property type="entry name" value="Porin"/>
    <property type="match status" value="1"/>
</dbReference>
<dbReference type="RefSeq" id="WP_330194610.1">
    <property type="nucleotide sequence ID" value="NZ_JAZDRO010000001.1"/>
</dbReference>
<feature type="chain" id="PRO_5046434223" description="Alginate export domain-containing protein" evidence="1">
    <location>
        <begin position="30"/>
        <end position="402"/>
    </location>
</feature>
<protein>
    <recommendedName>
        <fullName evidence="4">Alginate export domain-containing protein</fullName>
    </recommendedName>
</protein>
<evidence type="ECO:0008006" key="4">
    <source>
        <dbReference type="Google" id="ProtNLM"/>
    </source>
</evidence>
<proteinExistence type="predicted"/>
<keyword evidence="3" id="KW-1185">Reference proteome</keyword>
<name>A0ABU7LV91_9PROT</name>
<comment type="caution">
    <text evidence="2">The sequence shown here is derived from an EMBL/GenBank/DDBJ whole genome shotgun (WGS) entry which is preliminary data.</text>
</comment>
<dbReference type="Proteomes" id="UP001310692">
    <property type="component" value="Unassembled WGS sequence"/>
</dbReference>
<keyword evidence="1" id="KW-0732">Signal</keyword>